<name>A0A3R7M873_PENVA</name>
<protein>
    <submittedName>
        <fullName evidence="2">Putative E3 ubiquitin-protein ligase RNF19B-like</fullName>
    </submittedName>
</protein>
<dbReference type="OrthoDB" id="1431934at2759"/>
<keyword evidence="1" id="KW-1133">Transmembrane helix</keyword>
<evidence type="ECO:0000313" key="3">
    <source>
        <dbReference type="Proteomes" id="UP000283509"/>
    </source>
</evidence>
<dbReference type="STRING" id="6689.A0A3R7M873"/>
<feature type="transmembrane region" description="Helical" evidence="1">
    <location>
        <begin position="27"/>
        <end position="60"/>
    </location>
</feature>
<dbReference type="Proteomes" id="UP000283509">
    <property type="component" value="Unassembled WGS sequence"/>
</dbReference>
<gene>
    <name evidence="2" type="ORF">C7M84_005863</name>
</gene>
<evidence type="ECO:0000313" key="2">
    <source>
        <dbReference type="EMBL" id="ROT75575.1"/>
    </source>
</evidence>
<dbReference type="AlphaFoldDB" id="A0A3R7M873"/>
<reference evidence="2 3" key="2">
    <citation type="submission" date="2019-01" db="EMBL/GenBank/DDBJ databases">
        <title>The decoding of complex shrimp genome reveals the adaptation for benthos swimmer, frequently molting mechanism and breeding impact on genome.</title>
        <authorList>
            <person name="Sun Y."/>
            <person name="Gao Y."/>
            <person name="Yu Y."/>
        </authorList>
    </citation>
    <scope>NUCLEOTIDE SEQUENCE [LARGE SCALE GENOMIC DNA]</scope>
    <source>
        <tissue evidence="2">Muscle</tissue>
    </source>
</reference>
<comment type="caution">
    <text evidence="2">The sequence shown here is derived from an EMBL/GenBank/DDBJ whole genome shotgun (WGS) entry which is preliminary data.</text>
</comment>
<accession>A0A3R7M873</accession>
<reference evidence="2 3" key="1">
    <citation type="submission" date="2018-04" db="EMBL/GenBank/DDBJ databases">
        <authorList>
            <person name="Zhang X."/>
            <person name="Yuan J."/>
            <person name="Li F."/>
            <person name="Xiang J."/>
        </authorList>
    </citation>
    <scope>NUCLEOTIDE SEQUENCE [LARGE SCALE GENOMIC DNA]</scope>
    <source>
        <tissue evidence="2">Muscle</tissue>
    </source>
</reference>
<proteinExistence type="predicted"/>
<keyword evidence="1" id="KW-0812">Transmembrane</keyword>
<sequence length="130" mass="14082">MIIGIPIWVGRKLHARYSNGSRHRRNLAVVGGVTASAVISPVLAGLAVSIGVPILLAYVYGVVPISLCRSGGCGVTTSASGVRLLLMMKMTWYLDYLEDNQNQAMWEVEQPALGRCLVGHHSLRILLHMS</sequence>
<keyword evidence="3" id="KW-1185">Reference proteome</keyword>
<dbReference type="EMBL" id="QCYY01001756">
    <property type="protein sequence ID" value="ROT75575.1"/>
    <property type="molecule type" value="Genomic_DNA"/>
</dbReference>
<organism evidence="2 3">
    <name type="scientific">Penaeus vannamei</name>
    <name type="common">Whiteleg shrimp</name>
    <name type="synonym">Litopenaeus vannamei</name>
    <dbReference type="NCBI Taxonomy" id="6689"/>
    <lineage>
        <taxon>Eukaryota</taxon>
        <taxon>Metazoa</taxon>
        <taxon>Ecdysozoa</taxon>
        <taxon>Arthropoda</taxon>
        <taxon>Crustacea</taxon>
        <taxon>Multicrustacea</taxon>
        <taxon>Malacostraca</taxon>
        <taxon>Eumalacostraca</taxon>
        <taxon>Eucarida</taxon>
        <taxon>Decapoda</taxon>
        <taxon>Dendrobranchiata</taxon>
        <taxon>Penaeoidea</taxon>
        <taxon>Penaeidae</taxon>
        <taxon>Penaeus</taxon>
    </lineage>
</organism>
<evidence type="ECO:0000256" key="1">
    <source>
        <dbReference type="SAM" id="Phobius"/>
    </source>
</evidence>
<keyword evidence="1" id="KW-0472">Membrane</keyword>